<dbReference type="PANTHER" id="PTHR37489">
    <property type="entry name" value="DUF3500 DOMAIN-CONTAINING PROTEIN"/>
    <property type="match status" value="1"/>
</dbReference>
<comment type="caution">
    <text evidence="2">The sequence shown here is derived from an EMBL/GenBank/DDBJ whole genome shotgun (WGS) entry which is preliminary data.</text>
</comment>
<evidence type="ECO:0000256" key="1">
    <source>
        <dbReference type="SAM" id="MobiDB-lite"/>
    </source>
</evidence>
<name>A0ABP7S3D9_9ACTN</name>
<feature type="compositionally biased region" description="Gly residues" evidence="1">
    <location>
        <begin position="191"/>
        <end position="204"/>
    </location>
</feature>
<feature type="region of interest" description="Disordered" evidence="1">
    <location>
        <begin position="168"/>
        <end position="204"/>
    </location>
</feature>
<dbReference type="PANTHER" id="PTHR37489:SF1">
    <property type="entry name" value="DUF3500 DOMAIN-CONTAINING PROTEIN"/>
    <property type="match status" value="1"/>
</dbReference>
<dbReference type="RefSeq" id="WP_345566581.1">
    <property type="nucleotide sequence ID" value="NZ_BAAAZX010000015.1"/>
</dbReference>
<evidence type="ECO:0000313" key="2">
    <source>
        <dbReference type="EMBL" id="GAA4006098.1"/>
    </source>
</evidence>
<proteinExistence type="predicted"/>
<feature type="compositionally biased region" description="Low complexity" evidence="1">
    <location>
        <begin position="168"/>
        <end position="190"/>
    </location>
</feature>
<organism evidence="2 3">
    <name type="scientific">Streptomyces plumbiresistens</name>
    <dbReference type="NCBI Taxonomy" id="511811"/>
    <lineage>
        <taxon>Bacteria</taxon>
        <taxon>Bacillati</taxon>
        <taxon>Actinomycetota</taxon>
        <taxon>Actinomycetes</taxon>
        <taxon>Kitasatosporales</taxon>
        <taxon>Streptomycetaceae</taxon>
        <taxon>Streptomyces</taxon>
    </lineage>
</organism>
<evidence type="ECO:0000313" key="3">
    <source>
        <dbReference type="Proteomes" id="UP001500456"/>
    </source>
</evidence>
<reference evidence="3" key="1">
    <citation type="journal article" date="2019" name="Int. J. Syst. Evol. Microbiol.">
        <title>The Global Catalogue of Microorganisms (GCM) 10K type strain sequencing project: providing services to taxonomists for standard genome sequencing and annotation.</title>
        <authorList>
            <consortium name="The Broad Institute Genomics Platform"/>
            <consortium name="The Broad Institute Genome Sequencing Center for Infectious Disease"/>
            <person name="Wu L."/>
            <person name="Ma J."/>
        </authorList>
    </citation>
    <scope>NUCLEOTIDE SEQUENCE [LARGE SCALE GENOMIC DNA]</scope>
    <source>
        <strain evidence="3">JCM 16924</strain>
    </source>
</reference>
<sequence length="418" mass="43595">MSALITPTVEPGSPSRTPGHRQALVRRAVALATCLGLGVAGCATTDSASSSAELTTRKAIPASATRTGAGGANTAQVVAAANAFLATLSDEQKDTVLYDFDDAAKKTGWSNFPTPVVERNGLKLGDLTDEQEAAALKVMEAALSKKGYEELVEIRKADDYLASLTDSGGTATATPTAVPSGTPTGTPSGTPTGGPGGGGGGGGGGGANFGSEWYYISFFGTPSKTGEFTVQYGGHHAAYNITYAGSSVTMSPTLTAVEPMEFNWEDLYYAPLADKRTATIGAIQSLTADELAAAEIDGSFDDLYLGPGNDGPFPEEPEGVLVSSLTKKQQAKVTAMIKAWVDDLDEKAAARMLAKYVSEYDATYIGWSGGTTLDNSQTYVRLDGPSAWIEFSNQPGASTDEIHQHTIFRDETADYGWE</sequence>
<protein>
    <submittedName>
        <fullName evidence="2">DUF3500 domain-containing protein</fullName>
    </submittedName>
</protein>
<dbReference type="InterPro" id="IPR021889">
    <property type="entry name" value="DUF3500"/>
</dbReference>
<gene>
    <name evidence="2" type="ORF">GCM10022232_52210</name>
</gene>
<keyword evidence="3" id="KW-1185">Reference proteome</keyword>
<accession>A0ABP7S3D9</accession>
<dbReference type="EMBL" id="BAAAZX010000015">
    <property type="protein sequence ID" value="GAA4006098.1"/>
    <property type="molecule type" value="Genomic_DNA"/>
</dbReference>
<dbReference type="Proteomes" id="UP001500456">
    <property type="component" value="Unassembled WGS sequence"/>
</dbReference>
<dbReference type="Pfam" id="PF12006">
    <property type="entry name" value="DUF3500"/>
    <property type="match status" value="1"/>
</dbReference>